<protein>
    <recommendedName>
        <fullName evidence="4">DoxX-like family protein</fullName>
    </recommendedName>
</protein>
<evidence type="ECO:0000313" key="3">
    <source>
        <dbReference type="Proteomes" id="UP000242818"/>
    </source>
</evidence>
<organism evidence="2 3">
    <name type="scientific">Chitinophaga costaii</name>
    <dbReference type="NCBI Taxonomy" id="1335309"/>
    <lineage>
        <taxon>Bacteria</taxon>
        <taxon>Pseudomonadati</taxon>
        <taxon>Bacteroidota</taxon>
        <taxon>Chitinophagia</taxon>
        <taxon>Chitinophagales</taxon>
        <taxon>Chitinophagaceae</taxon>
        <taxon>Chitinophaga</taxon>
    </lineage>
</organism>
<keyword evidence="1" id="KW-0812">Transmembrane</keyword>
<dbReference type="RefSeq" id="WP_089711240.1">
    <property type="nucleotide sequence ID" value="NZ_FMAR01000005.1"/>
</dbReference>
<name>A0A1C4D2I1_9BACT</name>
<evidence type="ECO:0000313" key="2">
    <source>
        <dbReference type="EMBL" id="SCC25517.1"/>
    </source>
</evidence>
<dbReference type="AlphaFoldDB" id="A0A1C4D2I1"/>
<gene>
    <name evidence="2" type="ORF">GA0116948_10535</name>
</gene>
<feature type="transmembrane region" description="Helical" evidence="1">
    <location>
        <begin position="227"/>
        <end position="248"/>
    </location>
</feature>
<feature type="transmembrane region" description="Helical" evidence="1">
    <location>
        <begin position="29"/>
        <end position="50"/>
    </location>
</feature>
<keyword evidence="3" id="KW-1185">Reference proteome</keyword>
<dbReference type="STRING" id="1335309.GA0116948_10535"/>
<accession>A0A1C4D2I1</accession>
<dbReference type="OrthoDB" id="102112at2"/>
<dbReference type="Proteomes" id="UP000242818">
    <property type="component" value="Unassembled WGS sequence"/>
</dbReference>
<feature type="transmembrane region" description="Helical" evidence="1">
    <location>
        <begin position="276"/>
        <end position="296"/>
    </location>
</feature>
<feature type="transmembrane region" description="Helical" evidence="1">
    <location>
        <begin position="167"/>
        <end position="194"/>
    </location>
</feature>
<proteinExistence type="predicted"/>
<feature type="transmembrane region" description="Helical" evidence="1">
    <location>
        <begin position="81"/>
        <end position="104"/>
    </location>
</feature>
<keyword evidence="1" id="KW-1133">Transmembrane helix</keyword>
<evidence type="ECO:0000256" key="1">
    <source>
        <dbReference type="SAM" id="Phobius"/>
    </source>
</evidence>
<feature type="transmembrane region" description="Helical" evidence="1">
    <location>
        <begin position="201"/>
        <end position="221"/>
    </location>
</feature>
<reference evidence="2 3" key="1">
    <citation type="submission" date="2016-08" db="EMBL/GenBank/DDBJ databases">
        <authorList>
            <person name="Seilhamer J.J."/>
        </authorList>
    </citation>
    <scope>NUCLEOTIDE SEQUENCE [LARGE SCALE GENOMIC DNA]</scope>
    <source>
        <strain evidence="2 3">A37T2</strain>
    </source>
</reference>
<keyword evidence="1" id="KW-0472">Membrane</keyword>
<dbReference type="EMBL" id="FMAR01000005">
    <property type="protein sequence ID" value="SCC25517.1"/>
    <property type="molecule type" value="Genomic_DNA"/>
</dbReference>
<evidence type="ECO:0008006" key="4">
    <source>
        <dbReference type="Google" id="ProtNLM"/>
    </source>
</evidence>
<feature type="transmembrane region" description="Helical" evidence="1">
    <location>
        <begin position="125"/>
        <end position="147"/>
    </location>
</feature>
<sequence length="452" mass="52106">MTQFTASITQGENRTITEFQLHDGLRYRFGFQLGFVWLLLLTLPLDPFYYRQLFSVRDSGLHFQDLFRITDYTPFWGQYHAWGLAAFTGWLWALLAALPLAIVWNRLDKKFEAHYPQWLYAVRVILRYRLATALLAYGFLLLFPLQVPFPSLSELHTKYGDFLPWKIYYHSLGVSSTGYECTLGFIEIVSGLLLLGRRTAVVGAGIAAATLINVVLANFAYDLGQHVLSVYLLLLAAVLLLYDVPRLYQLLVKETRARADRFVPAFTDRSIIWRRWAKVAFTLFFLVYAVLAYSSYHSDRWPYPGKPGLAKAAGFYNVRHFVIDGQELPYSLTDTLRWQNVVLEQWNTLSIHGVQRVRPNLQGPAIDYQRDYENQGNGGRRFYSYTTSGEDILLVNKNDPADSIAFRLQRPNEATILLDAARYHGHTLHVQLDLQDKTYLLHLGRRKPVTVF</sequence>